<proteinExistence type="predicted"/>
<dbReference type="CDD" id="cd02440">
    <property type="entry name" value="AdoMet_MTases"/>
    <property type="match status" value="1"/>
</dbReference>
<keyword evidence="2" id="KW-0808">Transferase</keyword>
<organism evidence="2 3">
    <name type="scientific">Rhodoblastus acidophilus</name>
    <name type="common">Rhodopseudomonas acidophila</name>
    <dbReference type="NCBI Taxonomy" id="1074"/>
    <lineage>
        <taxon>Bacteria</taxon>
        <taxon>Pseudomonadati</taxon>
        <taxon>Pseudomonadota</taxon>
        <taxon>Alphaproteobacteria</taxon>
        <taxon>Hyphomicrobiales</taxon>
        <taxon>Rhodoblastaceae</taxon>
        <taxon>Rhodoblastus</taxon>
    </lineage>
</organism>
<evidence type="ECO:0000313" key="3">
    <source>
        <dbReference type="Proteomes" id="UP000439113"/>
    </source>
</evidence>
<sequence length="201" mass="21905">MKKFLHVGCGPAQKEHTTRTFASHDWQEIRFDIDARARPDIVGTMTDMAAVEDASVDAVFSAHNIEHLFPHEVPRALKEFLRVLKPDGFAVIACPDLQSVCALVSDGRLLEPAYISAAGPISPMDILYGLRPALASGNHYMAHKCGFTEKVLATELFTAGFASVAHMRRAAAFDLWVLGAKTQMTSDTLGELARSHFPVAA</sequence>
<reference evidence="2 3" key="1">
    <citation type="submission" date="2019-11" db="EMBL/GenBank/DDBJ databases">
        <title>Whole-genome sequence of a Rhodoblastus acidophilus DSM 142.</title>
        <authorList>
            <person name="Kyndt J.A."/>
            <person name="Meyer T.E."/>
        </authorList>
    </citation>
    <scope>NUCLEOTIDE SEQUENCE [LARGE SCALE GENOMIC DNA]</scope>
    <source>
        <strain evidence="2 3">DSM 142</strain>
    </source>
</reference>
<name>A0A6N8DPJ2_RHOAC</name>
<dbReference type="SUPFAM" id="SSF53335">
    <property type="entry name" value="S-adenosyl-L-methionine-dependent methyltransferases"/>
    <property type="match status" value="1"/>
</dbReference>
<dbReference type="RefSeq" id="WP_155446133.1">
    <property type="nucleotide sequence ID" value="NZ_JAOQNR010000009.1"/>
</dbReference>
<keyword evidence="2" id="KW-0489">Methyltransferase</keyword>
<dbReference type="Pfam" id="PF08241">
    <property type="entry name" value="Methyltransf_11"/>
    <property type="match status" value="1"/>
</dbReference>
<dbReference type="Gene3D" id="3.40.50.150">
    <property type="entry name" value="Vaccinia Virus protein VP39"/>
    <property type="match status" value="1"/>
</dbReference>
<accession>A0A6N8DPJ2</accession>
<dbReference type="GO" id="GO:0008757">
    <property type="term" value="F:S-adenosylmethionine-dependent methyltransferase activity"/>
    <property type="evidence" value="ECO:0007669"/>
    <property type="project" value="InterPro"/>
</dbReference>
<dbReference type="AlphaFoldDB" id="A0A6N8DPJ2"/>
<dbReference type="InterPro" id="IPR029063">
    <property type="entry name" value="SAM-dependent_MTases_sf"/>
</dbReference>
<dbReference type="Proteomes" id="UP000439113">
    <property type="component" value="Unassembled WGS sequence"/>
</dbReference>
<dbReference type="EMBL" id="WNKS01000008">
    <property type="protein sequence ID" value="MTV31445.1"/>
    <property type="molecule type" value="Genomic_DNA"/>
</dbReference>
<dbReference type="GO" id="GO:0032259">
    <property type="term" value="P:methylation"/>
    <property type="evidence" value="ECO:0007669"/>
    <property type="project" value="UniProtKB-KW"/>
</dbReference>
<comment type="caution">
    <text evidence="2">The sequence shown here is derived from an EMBL/GenBank/DDBJ whole genome shotgun (WGS) entry which is preliminary data.</text>
</comment>
<dbReference type="OrthoDB" id="9796760at2"/>
<evidence type="ECO:0000313" key="2">
    <source>
        <dbReference type="EMBL" id="MTV31445.1"/>
    </source>
</evidence>
<gene>
    <name evidence="2" type="ORF">GJ654_10605</name>
</gene>
<evidence type="ECO:0000259" key="1">
    <source>
        <dbReference type="Pfam" id="PF08241"/>
    </source>
</evidence>
<dbReference type="InterPro" id="IPR013216">
    <property type="entry name" value="Methyltransf_11"/>
</dbReference>
<protein>
    <submittedName>
        <fullName evidence="2">Methyltransferase domain-containing protein</fullName>
    </submittedName>
</protein>
<feature type="domain" description="Methyltransferase type 11" evidence="1">
    <location>
        <begin position="6"/>
        <end position="92"/>
    </location>
</feature>